<dbReference type="AlphaFoldDB" id="D4BDD1"/>
<sequence>MMPQWNGFGVFAHGFAVVETVMEEPHRAGYTVWLAQKRV</sequence>
<dbReference type="Proteomes" id="UP000003880">
    <property type="component" value="Unassembled WGS sequence"/>
</dbReference>
<dbReference type="HOGENOM" id="CLU_3307013_0_0_6"/>
<comment type="caution">
    <text evidence="1">The sequence shown here is derived from an EMBL/GenBank/DDBJ whole genome shotgun (WGS) entry which is preliminary data.</text>
</comment>
<dbReference type="EMBL" id="ABWL02000009">
    <property type="protein sequence ID" value="EFE07980.1"/>
    <property type="molecule type" value="Genomic_DNA"/>
</dbReference>
<reference evidence="1 2" key="1">
    <citation type="submission" date="2010-02" db="EMBL/GenBank/DDBJ databases">
        <authorList>
            <person name="Weinstock G."/>
            <person name="Sodergren E."/>
            <person name="Clifton S."/>
            <person name="Fulton L."/>
            <person name="Fulton B."/>
            <person name="Courtney L."/>
            <person name="Fronick C."/>
            <person name="Harrison M."/>
            <person name="Strong C."/>
            <person name="Farmer C."/>
            <person name="Delahaunty K."/>
            <person name="Markovic C."/>
            <person name="Hall O."/>
            <person name="Minx P."/>
            <person name="Tomlinson C."/>
            <person name="Mitreva M."/>
            <person name="Nelson J."/>
            <person name="Hou S."/>
            <person name="Wollam A."/>
            <person name="Pepin K.H."/>
            <person name="Johnson M."/>
            <person name="Bhonagiri V."/>
            <person name="Zhang X."/>
            <person name="Suruliraj S."/>
            <person name="Warren W."/>
            <person name="Chinwalla A."/>
            <person name="Mardis E.R."/>
            <person name="Wilson R.K."/>
        </authorList>
    </citation>
    <scope>NUCLEOTIDE SEQUENCE [LARGE SCALE GENOMIC DNA]</scope>
    <source>
        <strain evidence="1 2">ATCC 29220</strain>
    </source>
</reference>
<name>D4BDD1_9ENTR</name>
<accession>D4BDD1</accession>
<evidence type="ECO:0000313" key="2">
    <source>
        <dbReference type="Proteomes" id="UP000003880"/>
    </source>
</evidence>
<gene>
    <name evidence="1" type="ORF">CIT292_08498</name>
</gene>
<evidence type="ECO:0000313" key="1">
    <source>
        <dbReference type="EMBL" id="EFE07980.1"/>
    </source>
</evidence>
<proteinExistence type="predicted"/>
<protein>
    <submittedName>
        <fullName evidence="1">Uncharacterized protein</fullName>
    </submittedName>
</protein>
<organism evidence="1 2">
    <name type="scientific">Citrobacter youngae ATCC 29220</name>
    <dbReference type="NCBI Taxonomy" id="500640"/>
    <lineage>
        <taxon>Bacteria</taxon>
        <taxon>Pseudomonadati</taxon>
        <taxon>Pseudomonadota</taxon>
        <taxon>Gammaproteobacteria</taxon>
        <taxon>Enterobacterales</taxon>
        <taxon>Enterobacteriaceae</taxon>
        <taxon>Citrobacter</taxon>
        <taxon>Citrobacter freundii complex</taxon>
    </lineage>
</organism>